<dbReference type="GeneID" id="92028160"/>
<gene>
    <name evidence="2" type="ORF">J3D65DRAFT_309334</name>
</gene>
<feature type="compositionally biased region" description="Basic and acidic residues" evidence="1">
    <location>
        <begin position="77"/>
        <end position="91"/>
    </location>
</feature>
<reference evidence="2 3" key="1">
    <citation type="submission" date="2024-04" db="EMBL/GenBank/DDBJ databases">
        <title>Phyllosticta paracitricarpa is synonymous to the EU quarantine fungus P. citricarpa based on phylogenomic analyses.</title>
        <authorList>
            <consortium name="Lawrence Berkeley National Laboratory"/>
            <person name="Van ingen-buijs V.A."/>
            <person name="Van westerhoven A.C."/>
            <person name="Haridas S."/>
            <person name="Skiadas P."/>
            <person name="Martin F."/>
            <person name="Groenewald J.Z."/>
            <person name="Crous P.W."/>
            <person name="Seidl M.F."/>
        </authorList>
    </citation>
    <scope>NUCLEOTIDE SEQUENCE [LARGE SCALE GENOMIC DNA]</scope>
    <source>
        <strain evidence="2 3">CPC 17464</strain>
    </source>
</reference>
<proteinExistence type="predicted"/>
<comment type="caution">
    <text evidence="2">The sequence shown here is derived from an EMBL/GenBank/DDBJ whole genome shotgun (WGS) entry which is preliminary data.</text>
</comment>
<keyword evidence="3" id="KW-1185">Reference proteome</keyword>
<sequence length="259" mass="28406">MAIPAGEYARHVSKRLSHPLASMVPAGEYGHSRWRVCPSREQAAESPAGEYGSRRRVWPYPLASMIPASDNAITASDNRRPSSRQRQDHGPAPRCELTNSASAPATTYLATAAMYARGSTRPNNLQHSSPVPSSVIAPPPSSTPTGSLHRHLRRPSPARWLRTVEPREQDARAGHVRPREPIDTNPPVLPSLSSLAQRPQRSMCARARIERVSAPGDSTVCRAGPNKRTIGSFPQRNMAQTPEPRHLPPIRLMVSEDKI</sequence>
<dbReference type="Proteomes" id="UP001360953">
    <property type="component" value="Unassembled WGS sequence"/>
</dbReference>
<evidence type="ECO:0000256" key="1">
    <source>
        <dbReference type="SAM" id="MobiDB-lite"/>
    </source>
</evidence>
<evidence type="ECO:0000313" key="2">
    <source>
        <dbReference type="EMBL" id="KAK7540069.1"/>
    </source>
</evidence>
<feature type="region of interest" description="Disordered" evidence="1">
    <location>
        <begin position="69"/>
        <end position="103"/>
    </location>
</feature>
<feature type="region of interest" description="Disordered" evidence="1">
    <location>
        <begin position="216"/>
        <end position="247"/>
    </location>
</feature>
<organism evidence="2 3">
    <name type="scientific">Phyllosticta citribraziliensis</name>
    <dbReference type="NCBI Taxonomy" id="989973"/>
    <lineage>
        <taxon>Eukaryota</taxon>
        <taxon>Fungi</taxon>
        <taxon>Dikarya</taxon>
        <taxon>Ascomycota</taxon>
        <taxon>Pezizomycotina</taxon>
        <taxon>Dothideomycetes</taxon>
        <taxon>Dothideomycetes incertae sedis</taxon>
        <taxon>Botryosphaeriales</taxon>
        <taxon>Phyllostictaceae</taxon>
        <taxon>Phyllosticta</taxon>
    </lineage>
</organism>
<name>A0ABR1LY08_9PEZI</name>
<accession>A0ABR1LY08</accession>
<evidence type="ECO:0000313" key="3">
    <source>
        <dbReference type="Proteomes" id="UP001360953"/>
    </source>
</evidence>
<feature type="compositionally biased region" description="Basic and acidic residues" evidence="1">
    <location>
        <begin position="162"/>
        <end position="182"/>
    </location>
</feature>
<dbReference type="RefSeq" id="XP_066657340.1">
    <property type="nucleotide sequence ID" value="XM_066795254.1"/>
</dbReference>
<feature type="region of interest" description="Disordered" evidence="1">
    <location>
        <begin position="120"/>
        <end position="199"/>
    </location>
</feature>
<dbReference type="EMBL" id="JBBPEH010000004">
    <property type="protein sequence ID" value="KAK7540069.1"/>
    <property type="molecule type" value="Genomic_DNA"/>
</dbReference>
<protein>
    <submittedName>
        <fullName evidence="2">Uncharacterized protein</fullName>
    </submittedName>
</protein>